<dbReference type="InterPro" id="IPR034891">
    <property type="entry name" value="PB1_NLP"/>
</dbReference>
<keyword evidence="2" id="KW-0238">DNA-binding</keyword>
<dbReference type="Gene3D" id="3.10.20.90">
    <property type="entry name" value="Phosphatidylinositol 3-kinase Catalytic Subunit, Chain A, domain 1"/>
    <property type="match status" value="1"/>
</dbReference>
<sequence length="791" mass="88894">MLYCLALGREEKRGTFLEAGAIDCRLIVLSRDTNVRFGLVIQICTRSVCMTGSIDDLAMEFDVFNDLFFANEEFPVIPQDPGHSTNCMFADPENIEKIDFSIVNASSSSSEARKEEGKVCRKSDPSVNEKMTLAVRYIMESHKEDDVLIQFWIPKKIHDSERTVLTTYDQPFELDSNCRRLVDYRTVSTTYNFSADIDSDGAFGLPGRVFVGKVPEWTPDVRLFSSFEYPRVNHAQHFDIRGSLALPVFDLANKSCLGVLEVVMTTGKNEYSSDLDNICKALRAVDLGSSEILIVPRVKLGGDSYRSVLPEIHHVLRTACTQHNLPLAQTWIPCHQQGKTGSRHISENYNECISTVDLACYVNDPAVFSFHRACSEHHLLKGQGVAGKAFTTNQPCFVSDMASFSRMEYPLSHHAKMFNLTSAVAVRLRSIHTRTDDFVLELFLPSDCIGVEEQKLMLNSLSRTIQHHCRSLRVLYAHEITEIEIESIDATTLNQPLPRQSLHGGGATNNLISRWDAGIVQEEADIHHHQNLNIPIPSKTKIINSEKGVSQGIEKRRATKPKTEKSISLHLLQQYFSGSLKDAAKSLGVCPTTLKRICRQHGIARWPSRKIKKVSHSLKKLQLVINSVQGTDQEHFPLSSFYTNLSDAHKLHSFTQPDTNGFGSVPASASSGSWSYSSKPSILIEDKTAGPTNHNNSSTKKGFEHGFRFKVICGEEIVRFRFMLSGYKQLKKEIADRFKLALTCFDLKYLDDESEWVLLTCDADVRECVHIYRSSGIPTVKIVVQLHDLKN</sequence>
<dbReference type="CDD" id="cd06407">
    <property type="entry name" value="PB1_NLP"/>
    <property type="match status" value="1"/>
</dbReference>
<name>A0A0K9Q585_ZOSMR</name>
<organism evidence="7 8">
    <name type="scientific">Zostera marina</name>
    <name type="common">Eelgrass</name>
    <dbReference type="NCBI Taxonomy" id="29655"/>
    <lineage>
        <taxon>Eukaryota</taxon>
        <taxon>Viridiplantae</taxon>
        <taxon>Streptophyta</taxon>
        <taxon>Embryophyta</taxon>
        <taxon>Tracheophyta</taxon>
        <taxon>Spermatophyta</taxon>
        <taxon>Magnoliopsida</taxon>
        <taxon>Liliopsida</taxon>
        <taxon>Zosteraceae</taxon>
        <taxon>Zostera</taxon>
    </lineage>
</organism>
<reference evidence="8" key="1">
    <citation type="journal article" date="2016" name="Nature">
        <title>The genome of the seagrass Zostera marina reveals angiosperm adaptation to the sea.</title>
        <authorList>
            <person name="Olsen J.L."/>
            <person name="Rouze P."/>
            <person name="Verhelst B."/>
            <person name="Lin Y.-C."/>
            <person name="Bayer T."/>
            <person name="Collen J."/>
            <person name="Dattolo E."/>
            <person name="De Paoli E."/>
            <person name="Dittami S."/>
            <person name="Maumus F."/>
            <person name="Michel G."/>
            <person name="Kersting A."/>
            <person name="Lauritano C."/>
            <person name="Lohaus R."/>
            <person name="Toepel M."/>
            <person name="Tonon T."/>
            <person name="Vanneste K."/>
            <person name="Amirebrahimi M."/>
            <person name="Brakel J."/>
            <person name="Bostroem C."/>
            <person name="Chovatia M."/>
            <person name="Grimwood J."/>
            <person name="Jenkins J.W."/>
            <person name="Jueterbock A."/>
            <person name="Mraz A."/>
            <person name="Stam W.T."/>
            <person name="Tice H."/>
            <person name="Bornberg-Bauer E."/>
            <person name="Green P.J."/>
            <person name="Pearson G.A."/>
            <person name="Procaccini G."/>
            <person name="Duarte C.M."/>
            <person name="Schmutz J."/>
            <person name="Reusch T.B.H."/>
            <person name="Van de Peer Y."/>
        </authorList>
    </citation>
    <scope>NUCLEOTIDE SEQUENCE [LARGE SCALE GENOMIC DNA]</scope>
    <source>
        <strain evidence="8">cv. Finnish</strain>
    </source>
</reference>
<feature type="domain" description="RWP-RK" evidence="5">
    <location>
        <begin position="549"/>
        <end position="634"/>
    </location>
</feature>
<gene>
    <name evidence="7" type="ORF">ZOSMA_103G00550</name>
</gene>
<evidence type="ECO:0000313" key="8">
    <source>
        <dbReference type="Proteomes" id="UP000036987"/>
    </source>
</evidence>
<protein>
    <submittedName>
        <fullName evidence="7">Nodule inception protein</fullName>
    </submittedName>
</protein>
<dbReference type="InterPro" id="IPR045012">
    <property type="entry name" value="NLP"/>
</dbReference>
<comment type="caution">
    <text evidence="7">The sequence shown here is derived from an EMBL/GenBank/DDBJ whole genome shotgun (WGS) entry which is preliminary data.</text>
</comment>
<dbReference type="OrthoDB" id="6270329at2759"/>
<evidence type="ECO:0000256" key="1">
    <source>
        <dbReference type="ARBA" id="ARBA00023015"/>
    </source>
</evidence>
<evidence type="ECO:0000259" key="6">
    <source>
        <dbReference type="PROSITE" id="PS51745"/>
    </source>
</evidence>
<dbReference type="InterPro" id="IPR000270">
    <property type="entry name" value="PB1_dom"/>
</dbReference>
<dbReference type="PANTHER" id="PTHR32002">
    <property type="entry name" value="PROTEIN NLP8"/>
    <property type="match status" value="1"/>
</dbReference>
<feature type="domain" description="PB1" evidence="6">
    <location>
        <begin position="706"/>
        <end position="787"/>
    </location>
</feature>
<dbReference type="PROSITE" id="PS51745">
    <property type="entry name" value="PB1"/>
    <property type="match status" value="1"/>
</dbReference>
<dbReference type="InterPro" id="IPR003035">
    <property type="entry name" value="RWP-RK_dom"/>
</dbReference>
<evidence type="ECO:0000256" key="2">
    <source>
        <dbReference type="ARBA" id="ARBA00023125"/>
    </source>
</evidence>
<keyword evidence="8" id="KW-1185">Reference proteome</keyword>
<keyword evidence="1" id="KW-0805">Transcription regulation</keyword>
<evidence type="ECO:0000313" key="7">
    <source>
        <dbReference type="EMBL" id="KMZ76349.1"/>
    </source>
</evidence>
<dbReference type="EMBL" id="LFYR01000047">
    <property type="protein sequence ID" value="KMZ76349.1"/>
    <property type="molecule type" value="Genomic_DNA"/>
</dbReference>
<dbReference type="OMA" id="MENMSGM"/>
<evidence type="ECO:0000256" key="4">
    <source>
        <dbReference type="ARBA" id="ARBA00023242"/>
    </source>
</evidence>
<dbReference type="Proteomes" id="UP000036987">
    <property type="component" value="Unassembled WGS sequence"/>
</dbReference>
<dbReference type="Pfam" id="PF00564">
    <property type="entry name" value="PB1"/>
    <property type="match status" value="1"/>
</dbReference>
<accession>A0A0K9Q585</accession>
<dbReference type="Pfam" id="PF02042">
    <property type="entry name" value="RWP-RK"/>
    <property type="match status" value="1"/>
</dbReference>
<dbReference type="InterPro" id="IPR053793">
    <property type="entry name" value="PB1-like"/>
</dbReference>
<dbReference type="SMART" id="SM00666">
    <property type="entry name" value="PB1"/>
    <property type="match status" value="1"/>
</dbReference>
<dbReference type="PROSITE" id="PS51519">
    <property type="entry name" value="RWP_RK"/>
    <property type="match status" value="1"/>
</dbReference>
<dbReference type="InterPro" id="IPR055081">
    <property type="entry name" value="NLP1-9_GAF"/>
</dbReference>
<dbReference type="AlphaFoldDB" id="A0A0K9Q585"/>
<proteinExistence type="predicted"/>
<keyword evidence="4" id="KW-0539">Nucleus</keyword>
<dbReference type="PANTHER" id="PTHR32002:SF44">
    <property type="entry name" value="PROTEIN NLP4"/>
    <property type="match status" value="1"/>
</dbReference>
<dbReference type="SUPFAM" id="SSF54277">
    <property type="entry name" value="CAD &amp; PB1 domains"/>
    <property type="match status" value="1"/>
</dbReference>
<dbReference type="Pfam" id="PF22922">
    <property type="entry name" value="GAF_NLP"/>
    <property type="match status" value="2"/>
</dbReference>
<keyword evidence="3" id="KW-0804">Transcription</keyword>
<dbReference type="GO" id="GO:0003677">
    <property type="term" value="F:DNA binding"/>
    <property type="evidence" value="ECO:0007669"/>
    <property type="project" value="UniProtKB-KW"/>
</dbReference>
<dbReference type="STRING" id="29655.A0A0K9Q585"/>
<evidence type="ECO:0000256" key="3">
    <source>
        <dbReference type="ARBA" id="ARBA00023163"/>
    </source>
</evidence>
<evidence type="ECO:0000259" key="5">
    <source>
        <dbReference type="PROSITE" id="PS51519"/>
    </source>
</evidence>
<dbReference type="GO" id="GO:0003700">
    <property type="term" value="F:DNA-binding transcription factor activity"/>
    <property type="evidence" value="ECO:0007669"/>
    <property type="project" value="InterPro"/>
</dbReference>